<dbReference type="Proteomes" id="UP001355056">
    <property type="component" value="Unassembled WGS sequence"/>
</dbReference>
<dbReference type="Gene3D" id="1.10.3790.10">
    <property type="entry name" value="NinB"/>
    <property type="match status" value="1"/>
</dbReference>
<gene>
    <name evidence="1" type="ORF">SNE34_01320</name>
</gene>
<name>A0ABU7YUA5_9GAMM</name>
<dbReference type="RefSeq" id="WP_332613974.1">
    <property type="nucleotide sequence ID" value="NZ_JAXGFP010000001.1"/>
</dbReference>
<protein>
    <submittedName>
        <fullName evidence="1">Recombination protein NinB</fullName>
    </submittedName>
</protein>
<dbReference type="Pfam" id="PF05772">
    <property type="entry name" value="NinB"/>
    <property type="match status" value="1"/>
</dbReference>
<proteinExistence type="predicted"/>
<dbReference type="SUPFAM" id="SSF103370">
    <property type="entry name" value="NinB"/>
    <property type="match status" value="1"/>
</dbReference>
<organism evidence="1 2">
    <name type="scientific">Novilysobacter erysipheiresistens</name>
    <dbReference type="NCBI Taxonomy" id="1749332"/>
    <lineage>
        <taxon>Bacteria</taxon>
        <taxon>Pseudomonadati</taxon>
        <taxon>Pseudomonadota</taxon>
        <taxon>Gammaproteobacteria</taxon>
        <taxon>Lysobacterales</taxon>
        <taxon>Lysobacteraceae</taxon>
        <taxon>Novilysobacter</taxon>
    </lineage>
</organism>
<comment type="caution">
    <text evidence="1">The sequence shown here is derived from an EMBL/GenBank/DDBJ whole genome shotgun (WGS) entry which is preliminary data.</text>
</comment>
<dbReference type="EMBL" id="JAXGFP010000001">
    <property type="protein sequence ID" value="MEG3182655.1"/>
    <property type="molecule type" value="Genomic_DNA"/>
</dbReference>
<evidence type="ECO:0000313" key="2">
    <source>
        <dbReference type="Proteomes" id="UP001355056"/>
    </source>
</evidence>
<evidence type="ECO:0000313" key="1">
    <source>
        <dbReference type="EMBL" id="MEG3182655.1"/>
    </source>
</evidence>
<reference evidence="1 2" key="1">
    <citation type="journal article" date="2016" name="Int. J. Syst. Evol. Microbiol.">
        <title>Lysobacter erysipheiresistens sp. nov., an antagonist of powdery mildew, isolated from tobacco-cultivated soil.</title>
        <authorList>
            <person name="Xie B."/>
            <person name="Li T."/>
            <person name="Lin X."/>
            <person name="Wang C.J."/>
            <person name="Chen Y.J."/>
            <person name="Liu W.J."/>
            <person name="Zhao Z.W."/>
        </authorList>
    </citation>
    <scope>NUCLEOTIDE SEQUENCE [LARGE SCALE GENOMIC DNA]</scope>
    <source>
        <strain evidence="1 2">RS-LYSO-3</strain>
    </source>
</reference>
<dbReference type="InterPro" id="IPR036619">
    <property type="entry name" value="NinB_sf"/>
</dbReference>
<sequence>MKQRFIIERKNPRRADVLARAHRALDEAARDGDVMAVFDEVKRTLDQNAAMWPALTDFARQVAWPVTQRDGTVKQATPDDMKDVMTAAFEEETRMAPGLRGGFVMLGARTSKYGKKKMGDFLTFLRAEGNDRGVVWSEKANDKFEEYIGGRQAA</sequence>
<keyword evidence="2" id="KW-1185">Reference proteome</keyword>
<accession>A0ABU7YUA5</accession>
<dbReference type="InterPro" id="IPR008711">
    <property type="entry name" value="Recombinase_NinB"/>
</dbReference>